<proteinExistence type="predicted"/>
<dbReference type="AlphaFoldDB" id="A0A8T3ASM7"/>
<comment type="caution">
    <text evidence="1">The sequence shown here is derived from an EMBL/GenBank/DDBJ whole genome shotgun (WGS) entry which is preliminary data.</text>
</comment>
<protein>
    <submittedName>
        <fullName evidence="1">Uncharacterized protein</fullName>
    </submittedName>
</protein>
<evidence type="ECO:0000313" key="2">
    <source>
        <dbReference type="EMBL" id="KAI0499302.1"/>
    </source>
</evidence>
<accession>A0A8T3ASM7</accession>
<keyword evidence="3" id="KW-1185">Reference proteome</keyword>
<sequence length="99" mass="11065">MDRVLSEVAAVVKKNNLAETVRIPPLPYETPVILLFSSFYSTREEALEFIVFRAVAGGFFVKKSFERVTIETSSPSSMVLSRSYQESRREVAGCLEALA</sequence>
<dbReference type="Proteomes" id="UP000829196">
    <property type="component" value="Unassembled WGS sequence"/>
</dbReference>
<evidence type="ECO:0000313" key="1">
    <source>
        <dbReference type="EMBL" id="KAI0499299.1"/>
    </source>
</evidence>
<gene>
    <name evidence="1" type="ORF">KFK09_020202</name>
    <name evidence="2" type="ORF">KFK09_020205</name>
</gene>
<evidence type="ECO:0000313" key="3">
    <source>
        <dbReference type="Proteomes" id="UP000829196"/>
    </source>
</evidence>
<reference evidence="1" key="1">
    <citation type="journal article" date="2022" name="Front. Genet.">
        <title>Chromosome-Scale Assembly of the Dendrobium nobile Genome Provides Insights Into the Molecular Mechanism of the Biosynthesis of the Medicinal Active Ingredient of Dendrobium.</title>
        <authorList>
            <person name="Xu Q."/>
            <person name="Niu S.-C."/>
            <person name="Li K.-L."/>
            <person name="Zheng P.-J."/>
            <person name="Zhang X.-J."/>
            <person name="Jia Y."/>
            <person name="Liu Y."/>
            <person name="Niu Y.-X."/>
            <person name="Yu L.-H."/>
            <person name="Chen D.-F."/>
            <person name="Zhang G.-Q."/>
        </authorList>
    </citation>
    <scope>NUCLEOTIDE SEQUENCE</scope>
    <source>
        <tissue evidence="1">Leaf</tissue>
    </source>
</reference>
<name>A0A8T3ASM7_DENNO</name>
<dbReference type="EMBL" id="JAGYWB010000014">
    <property type="protein sequence ID" value="KAI0499302.1"/>
    <property type="molecule type" value="Genomic_DNA"/>
</dbReference>
<organism evidence="1 3">
    <name type="scientific">Dendrobium nobile</name>
    <name type="common">Orchid</name>
    <dbReference type="NCBI Taxonomy" id="94219"/>
    <lineage>
        <taxon>Eukaryota</taxon>
        <taxon>Viridiplantae</taxon>
        <taxon>Streptophyta</taxon>
        <taxon>Embryophyta</taxon>
        <taxon>Tracheophyta</taxon>
        <taxon>Spermatophyta</taxon>
        <taxon>Magnoliopsida</taxon>
        <taxon>Liliopsida</taxon>
        <taxon>Asparagales</taxon>
        <taxon>Orchidaceae</taxon>
        <taxon>Epidendroideae</taxon>
        <taxon>Malaxideae</taxon>
        <taxon>Dendrobiinae</taxon>
        <taxon>Dendrobium</taxon>
    </lineage>
</organism>
<dbReference type="EMBL" id="JAGYWB010000014">
    <property type="protein sequence ID" value="KAI0499299.1"/>
    <property type="molecule type" value="Genomic_DNA"/>
</dbReference>